<organism evidence="1 2">
    <name type="scientific">Streptococcus anginosus</name>
    <dbReference type="NCBI Taxonomy" id="1328"/>
    <lineage>
        <taxon>Bacteria</taxon>
        <taxon>Bacillati</taxon>
        <taxon>Bacillota</taxon>
        <taxon>Bacilli</taxon>
        <taxon>Lactobacillales</taxon>
        <taxon>Streptococcaceae</taxon>
        <taxon>Streptococcus</taxon>
        <taxon>Streptococcus anginosus group</taxon>
    </lineage>
</organism>
<evidence type="ECO:0000313" key="1">
    <source>
        <dbReference type="EMBL" id="MCW1043208.1"/>
    </source>
</evidence>
<feature type="non-terminal residue" evidence="1">
    <location>
        <position position="1"/>
    </location>
</feature>
<proteinExistence type="predicted"/>
<protein>
    <submittedName>
        <fullName evidence="1">Adenine-specific methyltransferase EcoRI family protein</fullName>
    </submittedName>
</protein>
<name>A0ABT3ECR8_STRAP</name>
<reference evidence="1 2" key="1">
    <citation type="submission" date="2022-10" db="EMBL/GenBank/DDBJ databases">
        <title>Comparative genomic study of S. anginosus.</title>
        <authorList>
            <person name="Prasad A."/>
            <person name="Ene A."/>
            <person name="Jablonska S."/>
            <person name="Du J."/>
            <person name="Wolfe A.J."/>
            <person name="Putonti C."/>
        </authorList>
    </citation>
    <scope>NUCLEOTIDE SEQUENCE [LARGE SCALE GENOMIC DNA]</scope>
    <source>
        <strain evidence="1 2">UMB9231</strain>
    </source>
</reference>
<dbReference type="Pfam" id="PF13651">
    <property type="entry name" value="EcoRI_methylase"/>
    <property type="match status" value="1"/>
</dbReference>
<dbReference type="GO" id="GO:0032259">
    <property type="term" value="P:methylation"/>
    <property type="evidence" value="ECO:0007669"/>
    <property type="project" value="UniProtKB-KW"/>
</dbReference>
<dbReference type="GO" id="GO:0008168">
    <property type="term" value="F:methyltransferase activity"/>
    <property type="evidence" value="ECO:0007669"/>
    <property type="project" value="UniProtKB-KW"/>
</dbReference>
<keyword evidence="1" id="KW-0808">Transferase</keyword>
<feature type="non-terminal residue" evidence="1">
    <location>
        <position position="90"/>
    </location>
</feature>
<comment type="caution">
    <text evidence="1">The sequence shown here is derived from an EMBL/GenBank/DDBJ whole genome shotgun (WGS) entry which is preliminary data.</text>
</comment>
<gene>
    <name evidence="1" type="ORF">OJ597_12590</name>
</gene>
<dbReference type="EMBL" id="JAPAHU010000275">
    <property type="protein sequence ID" value="MCW1043208.1"/>
    <property type="molecule type" value="Genomic_DNA"/>
</dbReference>
<sequence>LARDFATGVYDDETSTVHFRNIDWFTNIEHGRRHEPLVLMSMEDNLIYGSKTLRKVGYPEYDNYNAIEVPETKGIPNDYDGMMGVPISFL</sequence>
<accession>A0ABT3ECR8</accession>
<dbReference type="RefSeq" id="WP_264351262.1">
    <property type="nucleotide sequence ID" value="NZ_JAPAHU010000275.1"/>
</dbReference>
<keyword evidence="2" id="KW-1185">Reference proteome</keyword>
<evidence type="ECO:0000313" key="2">
    <source>
        <dbReference type="Proteomes" id="UP001526076"/>
    </source>
</evidence>
<keyword evidence="1" id="KW-0489">Methyltransferase</keyword>
<dbReference type="Proteomes" id="UP001526076">
    <property type="component" value="Unassembled WGS sequence"/>
</dbReference>
<dbReference type="InterPro" id="IPR025247">
    <property type="entry name" value="EcoRI-like_methylase"/>
</dbReference>